<dbReference type="AlphaFoldDB" id="A0A180GUJ6"/>
<dbReference type="EMBL" id="ADAS02000022">
    <property type="protein sequence ID" value="OAV96048.1"/>
    <property type="molecule type" value="Genomic_DNA"/>
</dbReference>
<organism evidence="3">
    <name type="scientific">Puccinia triticina (isolate 1-1 / race 1 (BBBD))</name>
    <name type="common">Brown leaf rust fungus</name>
    <dbReference type="NCBI Taxonomy" id="630390"/>
    <lineage>
        <taxon>Eukaryota</taxon>
        <taxon>Fungi</taxon>
        <taxon>Dikarya</taxon>
        <taxon>Basidiomycota</taxon>
        <taxon>Pucciniomycotina</taxon>
        <taxon>Pucciniomycetes</taxon>
        <taxon>Pucciniales</taxon>
        <taxon>Pucciniaceae</taxon>
        <taxon>Puccinia</taxon>
    </lineage>
</organism>
<evidence type="ECO:0000313" key="5">
    <source>
        <dbReference type="Proteomes" id="UP000005240"/>
    </source>
</evidence>
<dbReference type="OrthoDB" id="2500537at2759"/>
<evidence type="ECO:0000313" key="4">
    <source>
        <dbReference type="EnsemblFungi" id="PTTG_26450-t43_1-p1"/>
    </source>
</evidence>
<feature type="coiled-coil region" evidence="1">
    <location>
        <begin position="398"/>
        <end position="425"/>
    </location>
</feature>
<accession>A0A180GUJ6</accession>
<reference evidence="3" key="1">
    <citation type="submission" date="2009-11" db="EMBL/GenBank/DDBJ databases">
        <authorList>
            <consortium name="The Broad Institute Genome Sequencing Platform"/>
            <person name="Ward D."/>
            <person name="Feldgarden M."/>
            <person name="Earl A."/>
            <person name="Young S.K."/>
            <person name="Zeng Q."/>
            <person name="Koehrsen M."/>
            <person name="Alvarado L."/>
            <person name="Berlin A."/>
            <person name="Bochicchio J."/>
            <person name="Borenstein D."/>
            <person name="Chapman S.B."/>
            <person name="Chen Z."/>
            <person name="Engels R."/>
            <person name="Freedman E."/>
            <person name="Gellesch M."/>
            <person name="Goldberg J."/>
            <person name="Griggs A."/>
            <person name="Gujja S."/>
            <person name="Heilman E."/>
            <person name="Heiman D."/>
            <person name="Hepburn T."/>
            <person name="Howarth C."/>
            <person name="Jen D."/>
            <person name="Larson L."/>
            <person name="Lewis B."/>
            <person name="Mehta T."/>
            <person name="Park D."/>
            <person name="Pearson M."/>
            <person name="Roberts A."/>
            <person name="Saif S."/>
            <person name="Shea T."/>
            <person name="Shenoy N."/>
            <person name="Sisk P."/>
            <person name="Stolte C."/>
            <person name="Sykes S."/>
            <person name="Thomson T."/>
            <person name="Walk T."/>
            <person name="White J."/>
            <person name="Yandava C."/>
            <person name="Izard J."/>
            <person name="Baranova O.V."/>
            <person name="Blanton J.M."/>
            <person name="Tanner A.C."/>
            <person name="Dewhirst F.E."/>
            <person name="Haas B."/>
            <person name="Nusbaum C."/>
            <person name="Birren B."/>
        </authorList>
    </citation>
    <scope>NUCLEOTIDE SEQUENCE [LARGE SCALE GENOMIC DNA]</scope>
    <source>
        <strain evidence="3">1-1 BBBD Race 1</strain>
    </source>
</reference>
<dbReference type="Pfam" id="PF18758">
    <property type="entry name" value="KDZ"/>
    <property type="match status" value="1"/>
</dbReference>
<keyword evidence="5" id="KW-1185">Reference proteome</keyword>
<reference evidence="4" key="4">
    <citation type="submission" date="2025-05" db="UniProtKB">
        <authorList>
            <consortium name="EnsemblFungi"/>
        </authorList>
    </citation>
    <scope>IDENTIFICATION</scope>
    <source>
        <strain evidence="4">isolate 1-1 / race 1 (BBBD)</strain>
    </source>
</reference>
<protein>
    <submittedName>
        <fullName evidence="4">CxC1 domain-containing protein</fullName>
    </submittedName>
</protein>
<evidence type="ECO:0000313" key="3">
    <source>
        <dbReference type="EMBL" id="OAV96048.1"/>
    </source>
</evidence>
<sequence length="525" mass="60973">MGYIGGSPRFPRTAFSIRLLQFHHILWKRSSVAMSPFSKAIDEFLDAYNPLILVQNNSDDTDIRTLSSAVDAYREMMRREKCISELMHDLGPMDKLADVCPKCFGPHPDYILCMDGNFQHRRHLKASVEIPNCIKTPSIFVTPDEVEKMERCMNKEMDEESEDQVPDRCTQQHTAADDVRTGKTWKECDETGLFGMACRHDQIVNLINIVQSGERYYFPLTMINKIIENTKDGEEYTKKLSFLYDIGCNIEKGVIWRKQFPEHLERNLLSFGTSVFHAYVHEWKCQLQYNPRLNDGWGMSDGEGMERIWAFLSPLIRQLRYCTKNHRLVAVDIQSHHHNDVGRVYALHLLYERGTHIEKLKKEASQVLDSLLADFGHTREFFQAQWTRQREIQLSVMENQSEKEIVKQIEELVELEDKLRDTKLVFNLENPWFLEGEIDSIVVELGSDNFCDLPGATDAESKALLKLKVSKSKLYEAKVGVIEMQKKWDQGGSGTRVQERYKKQMTSKVNLLKKKWLAYNNRAEA</sequence>
<dbReference type="Proteomes" id="UP000005240">
    <property type="component" value="Unassembled WGS sequence"/>
</dbReference>
<evidence type="ECO:0000259" key="2">
    <source>
        <dbReference type="Pfam" id="PF18802"/>
    </source>
</evidence>
<dbReference type="InterPro" id="IPR040521">
    <property type="entry name" value="KDZ"/>
</dbReference>
<gene>
    <name evidence="3" type="ORF">PTTG_26450</name>
</gene>
<dbReference type="InterPro" id="IPR041320">
    <property type="entry name" value="CxC1"/>
</dbReference>
<evidence type="ECO:0000256" key="1">
    <source>
        <dbReference type="SAM" id="Coils"/>
    </source>
</evidence>
<dbReference type="VEuPathDB" id="FungiDB:PTTG_26450"/>
<dbReference type="Pfam" id="PF18802">
    <property type="entry name" value="CxC1"/>
    <property type="match status" value="1"/>
</dbReference>
<dbReference type="PANTHER" id="PTHR33096">
    <property type="entry name" value="CXC2 DOMAIN-CONTAINING PROTEIN"/>
    <property type="match status" value="1"/>
</dbReference>
<feature type="domain" description="CxC1-like cysteine cluster associated with KDZ transposases" evidence="2">
    <location>
        <begin position="1"/>
        <end position="46"/>
    </location>
</feature>
<dbReference type="EnsemblFungi" id="PTTG_26450-t43_1">
    <property type="protein sequence ID" value="PTTG_26450-t43_1-p1"/>
    <property type="gene ID" value="PTTG_26450"/>
</dbReference>
<reference evidence="4 5" key="3">
    <citation type="journal article" date="2017" name="G3 (Bethesda)">
        <title>Comparative analysis highlights variable genome content of wheat rusts and divergence of the mating loci.</title>
        <authorList>
            <person name="Cuomo C.A."/>
            <person name="Bakkeren G."/>
            <person name="Khalil H.B."/>
            <person name="Panwar V."/>
            <person name="Joly D."/>
            <person name="Linning R."/>
            <person name="Sakthikumar S."/>
            <person name="Song X."/>
            <person name="Adiconis X."/>
            <person name="Fan L."/>
            <person name="Goldberg J.M."/>
            <person name="Levin J.Z."/>
            <person name="Young S."/>
            <person name="Zeng Q."/>
            <person name="Anikster Y."/>
            <person name="Bruce M."/>
            <person name="Wang M."/>
            <person name="Yin C."/>
            <person name="McCallum B."/>
            <person name="Szabo L.J."/>
            <person name="Hulbert S."/>
            <person name="Chen X."/>
            <person name="Fellers J.P."/>
        </authorList>
    </citation>
    <scope>NUCLEOTIDE SEQUENCE</scope>
    <source>
        <strain evidence="5">Isolate 1-1 / race 1 (BBBD)</strain>
        <strain evidence="4">isolate 1-1 / race 1 (BBBD)</strain>
    </source>
</reference>
<reference evidence="3" key="2">
    <citation type="submission" date="2016-05" db="EMBL/GenBank/DDBJ databases">
        <title>Comparative analysis highlights variable genome content of wheat rusts and divergence of the mating loci.</title>
        <authorList>
            <person name="Cuomo C.A."/>
            <person name="Bakkeren G."/>
            <person name="Szabo L."/>
            <person name="Khalil H."/>
            <person name="Joly D."/>
            <person name="Goldberg J."/>
            <person name="Young S."/>
            <person name="Zeng Q."/>
            <person name="Fellers J."/>
        </authorList>
    </citation>
    <scope>NUCLEOTIDE SEQUENCE [LARGE SCALE GENOMIC DNA]</scope>
    <source>
        <strain evidence="3">1-1 BBBD Race 1</strain>
    </source>
</reference>
<dbReference type="STRING" id="630390.A0A180GUJ6"/>
<keyword evidence="1" id="KW-0175">Coiled coil</keyword>
<name>A0A180GUJ6_PUCT1</name>
<dbReference type="PANTHER" id="PTHR33096:SF1">
    <property type="entry name" value="CXC1-LIKE CYSTEINE CLUSTER ASSOCIATED WITH KDZ TRANSPOSASES DOMAIN-CONTAINING PROTEIN"/>
    <property type="match status" value="1"/>
</dbReference>
<proteinExistence type="predicted"/>